<feature type="compositionally biased region" description="Acidic residues" evidence="1">
    <location>
        <begin position="114"/>
        <end position="125"/>
    </location>
</feature>
<feature type="region of interest" description="Disordered" evidence="1">
    <location>
        <begin position="105"/>
        <end position="125"/>
    </location>
</feature>
<evidence type="ECO:0000313" key="2">
    <source>
        <dbReference type="EMBL" id="RTQ95079.1"/>
    </source>
</evidence>
<dbReference type="OrthoDB" id="2617663at2"/>
<proteinExistence type="predicted"/>
<name>A0A3S0JRL7_9BACI</name>
<dbReference type="AlphaFoldDB" id="A0A3S0JRL7"/>
<evidence type="ECO:0000256" key="1">
    <source>
        <dbReference type="SAM" id="MobiDB-lite"/>
    </source>
</evidence>
<dbReference type="Proteomes" id="UP000276349">
    <property type="component" value="Unassembled WGS sequence"/>
</dbReference>
<sequence>MRGRYDRRYRRDDKHFADGLNWEEHRHSRGGGHRKREHHRGAKTFRRGRAIEFLNRLNVKRSTLKQQLESPELQTINPIIVGELKAVEMIINEFTELFEIYEDEINQQNSIENTSEELGDDSSEE</sequence>
<evidence type="ECO:0008006" key="4">
    <source>
        <dbReference type="Google" id="ProtNLM"/>
    </source>
</evidence>
<dbReference type="EMBL" id="RXNR01000008">
    <property type="protein sequence ID" value="RTQ95079.1"/>
    <property type="molecule type" value="Genomic_DNA"/>
</dbReference>
<dbReference type="RefSeq" id="WP_126293072.1">
    <property type="nucleotide sequence ID" value="NZ_RXNR01000008.1"/>
</dbReference>
<evidence type="ECO:0000313" key="3">
    <source>
        <dbReference type="Proteomes" id="UP000276349"/>
    </source>
</evidence>
<organism evidence="2 3">
    <name type="scientific">Lysinibacillus telephonicus</name>
    <dbReference type="NCBI Taxonomy" id="1714840"/>
    <lineage>
        <taxon>Bacteria</taxon>
        <taxon>Bacillati</taxon>
        <taxon>Bacillota</taxon>
        <taxon>Bacilli</taxon>
        <taxon>Bacillales</taxon>
        <taxon>Bacillaceae</taxon>
        <taxon>Lysinibacillus</taxon>
    </lineage>
</organism>
<accession>A0A3S0JRL7</accession>
<reference evidence="2 3" key="1">
    <citation type="submission" date="2018-12" db="EMBL/GenBank/DDBJ databases">
        <authorList>
            <person name="Yu L."/>
        </authorList>
    </citation>
    <scope>NUCLEOTIDE SEQUENCE [LARGE SCALE GENOMIC DNA]</scope>
    <source>
        <strain evidence="2 3">S5H2222</strain>
    </source>
</reference>
<protein>
    <recommendedName>
        <fullName evidence="4">2-keto-3-deoxygluconate kinase</fullName>
    </recommendedName>
</protein>
<gene>
    <name evidence="2" type="ORF">EKG35_04195</name>
</gene>
<comment type="caution">
    <text evidence="2">The sequence shown here is derived from an EMBL/GenBank/DDBJ whole genome shotgun (WGS) entry which is preliminary data.</text>
</comment>
<keyword evidence="3" id="KW-1185">Reference proteome</keyword>